<feature type="domain" description="Fe2OG dioxygenase" evidence="2">
    <location>
        <begin position="249"/>
        <end position="346"/>
    </location>
</feature>
<comment type="similarity">
    <text evidence="1">Belongs to the alkB family.</text>
</comment>
<evidence type="ECO:0000313" key="3">
    <source>
        <dbReference type="EMBL" id="KAK8952955.1"/>
    </source>
</evidence>
<dbReference type="PROSITE" id="PS51471">
    <property type="entry name" value="FE2OG_OXY"/>
    <property type="match status" value="1"/>
</dbReference>
<dbReference type="InterPro" id="IPR005123">
    <property type="entry name" value="Oxoglu/Fe-dep_dioxygenase_dom"/>
</dbReference>
<accession>A0ABR2LW33</accession>
<protein>
    <recommendedName>
        <fullName evidence="2">Fe2OG dioxygenase domain-containing protein</fullName>
    </recommendedName>
</protein>
<keyword evidence="4" id="KW-1185">Reference proteome</keyword>
<evidence type="ECO:0000313" key="4">
    <source>
        <dbReference type="Proteomes" id="UP001412067"/>
    </source>
</evidence>
<sequence length="506" mass="57236">MKGEPDSSDIPIVMEFLRNLLPFLTKDLCRGCAATLVSRIQLLNPESEQSPDYPFDEVVDRNVEESNLGSLQVPSNAADRFDGYFRASPERREHIKATGWDADPAPELPKVHMSWADMVQQDQLEEEEKEKMRGINLEIGIEGEKEEVFGEQRERVGFSRVGRKKDFVCLERIDGRIVNILEGLELHTGVFSVLEQKQIVNFVYELQEKWRNNGLGGIIHGAVADPMPNLFKTMIKRLISWHVMPASCVPDSCRVNIYGPGDFEPRNIDSNDFVRPFCTVSFLNEGSINFGSNPKDNDAVEFTGSTAILLPVGSALVFNGKGANVAKHFVAAVPSKRISITFWKMEKPKRPQGLPFEPDPQNIRPYCLGADSASNGRTNGEVESFIDIKIGAKIRQNSKKVGGFAPERPTPNPSRIERSRDRNTLLWHHRGVRDESEEFPGRFQLDLKNDDGCKNCRGRSVRIEKKRIIVTRNLKNDDARSGRTRAARPQIHIQTYNNSRRVRLIQ</sequence>
<dbReference type="SUPFAM" id="SSF51197">
    <property type="entry name" value="Clavaminate synthase-like"/>
    <property type="match status" value="1"/>
</dbReference>
<reference evidence="3 4" key="1">
    <citation type="journal article" date="2022" name="Nat. Plants">
        <title>Genomes of leafy and leafless Platanthera orchids illuminate the evolution of mycoheterotrophy.</title>
        <authorList>
            <person name="Li M.H."/>
            <person name="Liu K.W."/>
            <person name="Li Z."/>
            <person name="Lu H.C."/>
            <person name="Ye Q.L."/>
            <person name="Zhang D."/>
            <person name="Wang J.Y."/>
            <person name="Li Y.F."/>
            <person name="Zhong Z.M."/>
            <person name="Liu X."/>
            <person name="Yu X."/>
            <person name="Liu D.K."/>
            <person name="Tu X.D."/>
            <person name="Liu B."/>
            <person name="Hao Y."/>
            <person name="Liao X.Y."/>
            <person name="Jiang Y.T."/>
            <person name="Sun W.H."/>
            <person name="Chen J."/>
            <person name="Chen Y.Q."/>
            <person name="Ai Y."/>
            <person name="Zhai J.W."/>
            <person name="Wu S.S."/>
            <person name="Zhou Z."/>
            <person name="Hsiao Y.Y."/>
            <person name="Wu W.L."/>
            <person name="Chen Y.Y."/>
            <person name="Lin Y.F."/>
            <person name="Hsu J.L."/>
            <person name="Li C.Y."/>
            <person name="Wang Z.W."/>
            <person name="Zhao X."/>
            <person name="Zhong W.Y."/>
            <person name="Ma X.K."/>
            <person name="Ma L."/>
            <person name="Huang J."/>
            <person name="Chen G.Z."/>
            <person name="Huang M.Z."/>
            <person name="Huang L."/>
            <person name="Peng D.H."/>
            <person name="Luo Y.B."/>
            <person name="Zou S.Q."/>
            <person name="Chen S.P."/>
            <person name="Lan S."/>
            <person name="Tsai W.C."/>
            <person name="Van de Peer Y."/>
            <person name="Liu Z.J."/>
        </authorList>
    </citation>
    <scope>NUCLEOTIDE SEQUENCE [LARGE SCALE GENOMIC DNA]</scope>
    <source>
        <strain evidence="3">Lor288</strain>
    </source>
</reference>
<dbReference type="Proteomes" id="UP001412067">
    <property type="component" value="Unassembled WGS sequence"/>
</dbReference>
<dbReference type="EMBL" id="JBBWWR010000014">
    <property type="protein sequence ID" value="KAK8952955.1"/>
    <property type="molecule type" value="Genomic_DNA"/>
</dbReference>
<dbReference type="InterPro" id="IPR037151">
    <property type="entry name" value="AlkB-like_sf"/>
</dbReference>
<name>A0ABR2LW33_9ASPA</name>
<dbReference type="PANTHER" id="PTHR31447">
    <property type="entry name" value="HYDROXYPROLINE-RICH GLYCOPROTEIN FAMILY PROTEIN-RELATED"/>
    <property type="match status" value="1"/>
</dbReference>
<dbReference type="InterPro" id="IPR044842">
    <property type="entry name" value="ALKBH9B/ALKBH10B-like"/>
</dbReference>
<proteinExistence type="inferred from homology"/>
<gene>
    <name evidence="3" type="ORF">KSP40_PGU001982</name>
</gene>
<evidence type="ECO:0000256" key="1">
    <source>
        <dbReference type="ARBA" id="ARBA00007879"/>
    </source>
</evidence>
<evidence type="ECO:0000259" key="2">
    <source>
        <dbReference type="PROSITE" id="PS51471"/>
    </source>
</evidence>
<comment type="caution">
    <text evidence="3">The sequence shown here is derived from an EMBL/GenBank/DDBJ whole genome shotgun (WGS) entry which is preliminary data.</text>
</comment>
<dbReference type="PANTHER" id="PTHR31447:SF1">
    <property type="entry name" value="OS06G0138200 PROTEIN"/>
    <property type="match status" value="1"/>
</dbReference>
<dbReference type="Gene3D" id="2.60.120.590">
    <property type="entry name" value="Alpha-ketoglutarate-dependent dioxygenase AlkB-like"/>
    <property type="match status" value="1"/>
</dbReference>
<organism evidence="3 4">
    <name type="scientific">Platanthera guangdongensis</name>
    <dbReference type="NCBI Taxonomy" id="2320717"/>
    <lineage>
        <taxon>Eukaryota</taxon>
        <taxon>Viridiplantae</taxon>
        <taxon>Streptophyta</taxon>
        <taxon>Embryophyta</taxon>
        <taxon>Tracheophyta</taxon>
        <taxon>Spermatophyta</taxon>
        <taxon>Magnoliopsida</taxon>
        <taxon>Liliopsida</taxon>
        <taxon>Asparagales</taxon>
        <taxon>Orchidaceae</taxon>
        <taxon>Orchidoideae</taxon>
        <taxon>Orchideae</taxon>
        <taxon>Orchidinae</taxon>
        <taxon>Platanthera</taxon>
    </lineage>
</organism>